<accession>A0A9X2BZQ7</accession>
<reference evidence="1" key="1">
    <citation type="submission" date="2021-11" db="EMBL/GenBank/DDBJ databases">
        <title>BS-T2-15 a new species belonging to the Comamonadaceae family isolated from the soil of a French oak forest.</title>
        <authorList>
            <person name="Mieszkin S."/>
            <person name="Alain K."/>
        </authorList>
    </citation>
    <scope>NUCLEOTIDE SEQUENCE</scope>
    <source>
        <strain evidence="1">BS-T2-15</strain>
    </source>
</reference>
<keyword evidence="2" id="KW-1185">Reference proteome</keyword>
<organism evidence="1 2">
    <name type="scientific">Scleromatobacter humisilvae</name>
    <dbReference type="NCBI Taxonomy" id="2897159"/>
    <lineage>
        <taxon>Bacteria</taxon>
        <taxon>Pseudomonadati</taxon>
        <taxon>Pseudomonadota</taxon>
        <taxon>Betaproteobacteria</taxon>
        <taxon>Burkholderiales</taxon>
        <taxon>Sphaerotilaceae</taxon>
        <taxon>Scleromatobacter</taxon>
    </lineage>
</organism>
<dbReference type="AlphaFoldDB" id="A0A9X2BZQ7"/>
<dbReference type="Proteomes" id="UP001139353">
    <property type="component" value="Unassembled WGS sequence"/>
</dbReference>
<dbReference type="InterPro" id="IPR011990">
    <property type="entry name" value="TPR-like_helical_dom_sf"/>
</dbReference>
<dbReference type="Gene3D" id="1.25.40.10">
    <property type="entry name" value="Tetratricopeptide repeat domain"/>
    <property type="match status" value="1"/>
</dbReference>
<name>A0A9X2BZQ7_9BURK</name>
<dbReference type="SMART" id="SM00671">
    <property type="entry name" value="SEL1"/>
    <property type="match status" value="1"/>
</dbReference>
<proteinExistence type="predicted"/>
<dbReference type="Pfam" id="PF08238">
    <property type="entry name" value="Sel1"/>
    <property type="match status" value="3"/>
</dbReference>
<dbReference type="RefSeq" id="WP_275682980.1">
    <property type="nucleotide sequence ID" value="NZ_JAJLJH010000003.1"/>
</dbReference>
<evidence type="ECO:0000313" key="2">
    <source>
        <dbReference type="Proteomes" id="UP001139353"/>
    </source>
</evidence>
<dbReference type="EMBL" id="JAJLJH010000003">
    <property type="protein sequence ID" value="MCK9686943.1"/>
    <property type="molecule type" value="Genomic_DNA"/>
</dbReference>
<sequence>MKRLVAGTALAATLVVAAAATRPFWVAPDAAQAQAWLHAAADGRDAQAEASLARWSDRGSVDARHAYAALLAHRGDAASRRRLEMVLSDGADAGDALAATQLAELLARADASRADDARVARLLAQGAAGHVPAASRLQALRVPDPVRAATLMAEAANGGDAPAMFLYANMLRAGQGVPRDDARALALYQAAADADYAPAIQALTIAYRYGELGLQADASQSRLMDHEAAEALAHATH</sequence>
<dbReference type="SUPFAM" id="SSF81901">
    <property type="entry name" value="HCP-like"/>
    <property type="match status" value="1"/>
</dbReference>
<protein>
    <submittedName>
        <fullName evidence="1">Sel1 repeat family protein</fullName>
    </submittedName>
</protein>
<comment type="caution">
    <text evidence="1">The sequence shown here is derived from an EMBL/GenBank/DDBJ whole genome shotgun (WGS) entry which is preliminary data.</text>
</comment>
<evidence type="ECO:0000313" key="1">
    <source>
        <dbReference type="EMBL" id="MCK9686943.1"/>
    </source>
</evidence>
<gene>
    <name evidence="1" type="ORF">LPC04_14620</name>
</gene>
<dbReference type="InterPro" id="IPR006597">
    <property type="entry name" value="Sel1-like"/>
</dbReference>